<protein>
    <submittedName>
        <fullName evidence="1">Uncharacterized protein</fullName>
    </submittedName>
</protein>
<dbReference type="Gene3D" id="3.40.50.720">
    <property type="entry name" value="NAD(P)-binding Rossmann-like Domain"/>
    <property type="match status" value="1"/>
</dbReference>
<accession>A0AAE4BMI3</accession>
<gene>
    <name evidence="1" type="ORF">J2Y00_003799</name>
</gene>
<sequence>MIARDDVAAVVLAYLNDPRRAGQTFEVVAGDTPVAQAVAEL</sequence>
<evidence type="ECO:0000313" key="2">
    <source>
        <dbReference type="Proteomes" id="UP001185331"/>
    </source>
</evidence>
<dbReference type="AlphaFoldDB" id="A0AAE4BMI3"/>
<organism evidence="1 2">
    <name type="scientific">Deinococcus soli</name>
    <name type="common">ex Cha et al. 2016</name>
    <dbReference type="NCBI Taxonomy" id="1309411"/>
    <lineage>
        <taxon>Bacteria</taxon>
        <taxon>Thermotogati</taxon>
        <taxon>Deinococcota</taxon>
        <taxon>Deinococci</taxon>
        <taxon>Deinococcales</taxon>
        <taxon>Deinococcaceae</taxon>
        <taxon>Deinococcus</taxon>
    </lineage>
</organism>
<dbReference type="EMBL" id="JAVDQK010000011">
    <property type="protein sequence ID" value="MDR6220188.1"/>
    <property type="molecule type" value="Genomic_DNA"/>
</dbReference>
<proteinExistence type="predicted"/>
<evidence type="ECO:0000313" key="1">
    <source>
        <dbReference type="EMBL" id="MDR6220188.1"/>
    </source>
</evidence>
<comment type="caution">
    <text evidence="1">The sequence shown here is derived from an EMBL/GenBank/DDBJ whole genome shotgun (WGS) entry which is preliminary data.</text>
</comment>
<dbReference type="Proteomes" id="UP001185331">
    <property type="component" value="Unassembled WGS sequence"/>
</dbReference>
<dbReference type="RefSeq" id="WP_309856289.1">
    <property type="nucleotide sequence ID" value="NZ_JAVDQJ010000009.1"/>
</dbReference>
<reference evidence="1" key="1">
    <citation type="submission" date="2023-07" db="EMBL/GenBank/DDBJ databases">
        <title>Sorghum-associated microbial communities from plants grown in Nebraska, USA.</title>
        <authorList>
            <person name="Schachtman D."/>
        </authorList>
    </citation>
    <scope>NUCLEOTIDE SEQUENCE</scope>
    <source>
        <strain evidence="1">BE330</strain>
    </source>
</reference>
<name>A0AAE4BMI3_9DEIO</name>